<dbReference type="InterPro" id="IPR029063">
    <property type="entry name" value="SAM-dependent_MTases_sf"/>
</dbReference>
<dbReference type="SUPFAM" id="SSF53335">
    <property type="entry name" value="S-adenosyl-L-methionine-dependent methyltransferases"/>
    <property type="match status" value="1"/>
</dbReference>
<organism evidence="1 2">
    <name type="scientific">Methylobacterium phyllostachyos</name>
    <dbReference type="NCBI Taxonomy" id="582672"/>
    <lineage>
        <taxon>Bacteria</taxon>
        <taxon>Pseudomonadati</taxon>
        <taxon>Pseudomonadota</taxon>
        <taxon>Alphaproteobacteria</taxon>
        <taxon>Hyphomicrobiales</taxon>
        <taxon>Methylobacteriaceae</taxon>
        <taxon>Methylobacterium</taxon>
    </lineage>
</organism>
<keyword evidence="2" id="KW-1185">Reference proteome</keyword>
<dbReference type="AlphaFoldDB" id="A0A1G9V1Q7"/>
<dbReference type="Proteomes" id="UP000198704">
    <property type="component" value="Unassembled WGS sequence"/>
</dbReference>
<dbReference type="Gene3D" id="3.40.50.150">
    <property type="entry name" value="Vaccinia Virus protein VP39"/>
    <property type="match status" value="1"/>
</dbReference>
<evidence type="ECO:0000313" key="2">
    <source>
        <dbReference type="Proteomes" id="UP000198704"/>
    </source>
</evidence>
<proteinExistence type="predicted"/>
<dbReference type="STRING" id="582672.SAMN05216360_10344"/>
<dbReference type="RefSeq" id="WP_167627637.1">
    <property type="nucleotide sequence ID" value="NZ_FNHS01000003.1"/>
</dbReference>
<dbReference type="GO" id="GO:0008168">
    <property type="term" value="F:methyltransferase activity"/>
    <property type="evidence" value="ECO:0007669"/>
    <property type="project" value="UniProtKB-KW"/>
</dbReference>
<reference evidence="2" key="1">
    <citation type="submission" date="2016-10" db="EMBL/GenBank/DDBJ databases">
        <authorList>
            <person name="Varghese N."/>
            <person name="Submissions S."/>
        </authorList>
    </citation>
    <scope>NUCLEOTIDE SEQUENCE [LARGE SCALE GENOMIC DNA]</scope>
    <source>
        <strain evidence="2">BL47</strain>
    </source>
</reference>
<dbReference type="EMBL" id="FNHS01000003">
    <property type="protein sequence ID" value="SDM66221.1"/>
    <property type="molecule type" value="Genomic_DNA"/>
</dbReference>
<evidence type="ECO:0000313" key="1">
    <source>
        <dbReference type="EMBL" id="SDM66221.1"/>
    </source>
</evidence>
<keyword evidence="1" id="KW-0489">Methyltransferase</keyword>
<dbReference type="NCBIfam" id="TIGR04096">
    <property type="entry name" value="dnd_rel_methyl"/>
    <property type="match status" value="1"/>
</dbReference>
<dbReference type="InterPro" id="IPR024019">
    <property type="entry name" value="CHP04096"/>
</dbReference>
<sequence length="651" mass="72450">MTRAASGPRVGKRVGGALYFHRSALDLLDAETNRKVSSASERSDVPWNVAKVEGEAVSLLRYEDFDDHAFPCLLESVRIDGERVVRSDYSNRENPPVLHRKELLLRPDDDRIPVFAALTAAAEGHGLFAASHRIGTKQAWTRRVTEAGLTVEGHALVSLPPPSLEIARHRTAIARNRLSAPMQSLVRHEFVSPGTTVLDYGCGQGDDVRALVEGGVEAFGWDPHFLPDGTLAQADAVNLGFVLNVIEEPVERLETLRRAWSYCRRVLAVAVMISGHRPTAGLRPYRDGFVTSRGTFQRYFTPDELKEMVREALGVEGFAVGLGVVFAFRDPADERAFLYRRQVRRAERVVSYRPPPRERAIQPREPLAERMRPTLDALWATLMAVGRVPSFDELPTDVGHALRKSNVSISRAIGWCEGIFDRDEFERAAAARKEDLVLYFALGAFTQSVALSDLAARLQRDARAFFGGVGKAKEAAMAFLFSLRASDHIRFASKQAIGAGIAHEDGRGGIHFRREKKDDLPLALRGVVGCASVLYGDLDDVEVVRIDMEKMAVSLLYITDFEAKLPLIVRDVRINLRNQAISDKIFDEDGRRVFLARSAYATDERERVQREAIETRVRRLLALQGTAQTVRHANIVRALKDAAGKQLERSS</sequence>
<accession>A0A1G9V1Q7</accession>
<dbReference type="GO" id="GO:0032259">
    <property type="term" value="P:methylation"/>
    <property type="evidence" value="ECO:0007669"/>
    <property type="project" value="UniProtKB-KW"/>
</dbReference>
<keyword evidence="1" id="KW-0808">Transferase</keyword>
<protein>
    <submittedName>
        <fullName evidence="1">DNA phosphorothioation-associated putative methyltransferase</fullName>
    </submittedName>
</protein>
<gene>
    <name evidence="1" type="ORF">SAMN05216360_10344</name>
</gene>
<name>A0A1G9V1Q7_9HYPH</name>